<dbReference type="Gene3D" id="1.10.10.60">
    <property type="entry name" value="Homeodomain-like"/>
    <property type="match status" value="1"/>
</dbReference>
<reference evidence="9 10" key="1">
    <citation type="journal article" date="2016" name="Nat. Commun.">
        <title>Thousands of microbial genomes shed light on interconnected biogeochemical processes in an aquifer system.</title>
        <authorList>
            <person name="Anantharaman K."/>
            <person name="Brown C.T."/>
            <person name="Hug L.A."/>
            <person name="Sharon I."/>
            <person name="Castelle C.J."/>
            <person name="Probst A.J."/>
            <person name="Thomas B.C."/>
            <person name="Singh A."/>
            <person name="Wilkins M.J."/>
            <person name="Karaoz U."/>
            <person name="Brodie E.L."/>
            <person name="Williams K.H."/>
            <person name="Hubbard S.S."/>
            <person name="Banfield J.F."/>
        </authorList>
    </citation>
    <scope>NUCLEOTIDE SEQUENCE [LARGE SCALE GENOMIC DNA]</scope>
</reference>
<dbReference type="SMART" id="SM00382">
    <property type="entry name" value="AAA"/>
    <property type="match status" value="1"/>
</dbReference>
<dbReference type="InterPro" id="IPR058031">
    <property type="entry name" value="AAA_lid_NorR"/>
</dbReference>
<dbReference type="Pfam" id="PF25601">
    <property type="entry name" value="AAA_lid_14"/>
    <property type="match status" value="1"/>
</dbReference>
<dbReference type="Gene3D" id="3.40.50.2300">
    <property type="match status" value="1"/>
</dbReference>
<feature type="domain" description="Sigma-54 factor interaction" evidence="7">
    <location>
        <begin position="143"/>
        <end position="372"/>
    </location>
</feature>
<accession>A0A1F7WUA2</accession>
<dbReference type="EMBL" id="MGFH01000076">
    <property type="protein sequence ID" value="OGM06207.1"/>
    <property type="molecule type" value="Genomic_DNA"/>
</dbReference>
<protein>
    <recommendedName>
        <fullName evidence="11">Two-component system response regulator</fullName>
    </recommendedName>
</protein>
<gene>
    <name evidence="9" type="ORF">A2008_10510</name>
</gene>
<dbReference type="InterPro" id="IPR025662">
    <property type="entry name" value="Sigma_54_int_dom_ATP-bd_1"/>
</dbReference>
<dbReference type="Pfam" id="PF00072">
    <property type="entry name" value="Response_reg"/>
    <property type="match status" value="1"/>
</dbReference>
<dbReference type="SUPFAM" id="SSF52540">
    <property type="entry name" value="P-loop containing nucleoside triphosphate hydrolases"/>
    <property type="match status" value="1"/>
</dbReference>
<keyword evidence="3" id="KW-0805">Transcription regulation</keyword>
<dbReference type="InterPro" id="IPR002078">
    <property type="entry name" value="Sigma_54_int"/>
</dbReference>
<dbReference type="Proteomes" id="UP000178735">
    <property type="component" value="Unassembled WGS sequence"/>
</dbReference>
<dbReference type="Gene3D" id="1.10.8.60">
    <property type="match status" value="1"/>
</dbReference>
<dbReference type="PROSITE" id="PS50110">
    <property type="entry name" value="RESPONSE_REGULATORY"/>
    <property type="match status" value="1"/>
</dbReference>
<evidence type="ECO:0000256" key="4">
    <source>
        <dbReference type="ARBA" id="ARBA00023125"/>
    </source>
</evidence>
<organism evidence="9 10">
    <name type="scientific">Candidatus Wallbacteria bacterium GWC2_49_35</name>
    <dbReference type="NCBI Taxonomy" id="1817813"/>
    <lineage>
        <taxon>Bacteria</taxon>
        <taxon>Candidatus Walliibacteriota</taxon>
    </lineage>
</organism>
<dbReference type="InterPro" id="IPR001789">
    <property type="entry name" value="Sig_transdc_resp-reg_receiver"/>
</dbReference>
<dbReference type="PANTHER" id="PTHR32071:SF57">
    <property type="entry name" value="C4-DICARBOXYLATE TRANSPORT TRANSCRIPTIONAL REGULATORY PROTEIN DCTD"/>
    <property type="match status" value="1"/>
</dbReference>
<evidence type="ECO:0000256" key="3">
    <source>
        <dbReference type="ARBA" id="ARBA00023015"/>
    </source>
</evidence>
<name>A0A1F7WUA2_9BACT</name>
<dbReference type="AlphaFoldDB" id="A0A1F7WUA2"/>
<evidence type="ECO:0000313" key="9">
    <source>
        <dbReference type="EMBL" id="OGM06207.1"/>
    </source>
</evidence>
<dbReference type="InterPro" id="IPR027417">
    <property type="entry name" value="P-loop_NTPase"/>
</dbReference>
<evidence type="ECO:0000259" key="7">
    <source>
        <dbReference type="PROSITE" id="PS50045"/>
    </source>
</evidence>
<feature type="modified residue" description="4-aspartylphosphate" evidence="6">
    <location>
        <position position="53"/>
    </location>
</feature>
<dbReference type="GO" id="GO:0000160">
    <property type="term" value="P:phosphorelay signal transduction system"/>
    <property type="evidence" value="ECO:0007669"/>
    <property type="project" value="InterPro"/>
</dbReference>
<comment type="caution">
    <text evidence="9">The sequence shown here is derived from an EMBL/GenBank/DDBJ whole genome shotgun (WGS) entry which is preliminary data.</text>
</comment>
<dbReference type="CDD" id="cd00156">
    <property type="entry name" value="REC"/>
    <property type="match status" value="1"/>
</dbReference>
<sequence length="477" mass="53362">MKYNILIIEDEKNQAELISKILTRKGFDTFVAASEKAALESLSVNRIDLILTDYKLPDATGLEIINKVRLINPEITIIVMTAFGDVDIAVSCLKGGAADFLTKPLDLDELDRVIFKLLKNKMLVEEVKQLRRDIEKSYSAENICGISGKLMSEIQKSVKAAETGASVLIRGESGTGKEIFANLIHYNSDRRDKAYIKVNCSAIPQDLIESELFGHLKGSFTGAYAEKTGKFEAADGGTLFLDEIGEMPVSMQAKLLRALQEREIEPVGAIKPKKINVRLIFATNVNLEDAVKNQKFREDLYYRINAVAINLPPLRERKEDIALLAKYFINKFNGSLKRSIKDISSDALDRLIKYPWPGNIRELQNIIENTMVLMNSADEIIYERNLPEKITSYKLSGSASADGRDDIRTAVVKMLDDIYDSGKTLNIGNFTDDIEKIMIGWAVEKMKGPGVKTKTADFFGINEKSVRNKIDKYGIIV</sequence>
<dbReference type="PANTHER" id="PTHR32071">
    <property type="entry name" value="TRANSCRIPTIONAL REGULATORY PROTEIN"/>
    <property type="match status" value="1"/>
</dbReference>
<evidence type="ECO:0000256" key="1">
    <source>
        <dbReference type="ARBA" id="ARBA00022741"/>
    </source>
</evidence>
<dbReference type="SMART" id="SM00448">
    <property type="entry name" value="REC"/>
    <property type="match status" value="1"/>
</dbReference>
<keyword evidence="1" id="KW-0547">Nucleotide-binding</keyword>
<dbReference type="PROSITE" id="PS00676">
    <property type="entry name" value="SIGMA54_INTERACT_2"/>
    <property type="match status" value="1"/>
</dbReference>
<dbReference type="PROSITE" id="PS00675">
    <property type="entry name" value="SIGMA54_INTERACT_1"/>
    <property type="match status" value="1"/>
</dbReference>
<dbReference type="InterPro" id="IPR003593">
    <property type="entry name" value="AAA+_ATPase"/>
</dbReference>
<dbReference type="PROSITE" id="PS00688">
    <property type="entry name" value="SIGMA54_INTERACT_3"/>
    <property type="match status" value="1"/>
</dbReference>
<dbReference type="SUPFAM" id="SSF46689">
    <property type="entry name" value="Homeodomain-like"/>
    <property type="match status" value="1"/>
</dbReference>
<keyword evidence="4" id="KW-0238">DNA-binding</keyword>
<dbReference type="InterPro" id="IPR009057">
    <property type="entry name" value="Homeodomain-like_sf"/>
</dbReference>
<dbReference type="InterPro" id="IPR025944">
    <property type="entry name" value="Sigma_54_int_dom_CS"/>
</dbReference>
<feature type="domain" description="Response regulatory" evidence="8">
    <location>
        <begin position="4"/>
        <end position="118"/>
    </location>
</feature>
<dbReference type="GO" id="GO:0005524">
    <property type="term" value="F:ATP binding"/>
    <property type="evidence" value="ECO:0007669"/>
    <property type="project" value="UniProtKB-KW"/>
</dbReference>
<dbReference type="STRING" id="1817813.A2008_10510"/>
<keyword evidence="6" id="KW-0597">Phosphoprotein</keyword>
<evidence type="ECO:0000256" key="2">
    <source>
        <dbReference type="ARBA" id="ARBA00022840"/>
    </source>
</evidence>
<evidence type="ECO:0000256" key="5">
    <source>
        <dbReference type="ARBA" id="ARBA00023163"/>
    </source>
</evidence>
<evidence type="ECO:0000313" key="10">
    <source>
        <dbReference type="Proteomes" id="UP000178735"/>
    </source>
</evidence>
<keyword evidence="5" id="KW-0804">Transcription</keyword>
<evidence type="ECO:0008006" key="11">
    <source>
        <dbReference type="Google" id="ProtNLM"/>
    </source>
</evidence>
<evidence type="ECO:0000259" key="8">
    <source>
        <dbReference type="PROSITE" id="PS50110"/>
    </source>
</evidence>
<dbReference type="Pfam" id="PF00158">
    <property type="entry name" value="Sigma54_activat"/>
    <property type="match status" value="1"/>
</dbReference>
<dbReference type="CDD" id="cd00009">
    <property type="entry name" value="AAA"/>
    <property type="match status" value="1"/>
</dbReference>
<dbReference type="GO" id="GO:0003677">
    <property type="term" value="F:DNA binding"/>
    <property type="evidence" value="ECO:0007669"/>
    <property type="project" value="UniProtKB-KW"/>
</dbReference>
<proteinExistence type="predicted"/>
<dbReference type="Gene3D" id="3.40.50.300">
    <property type="entry name" value="P-loop containing nucleotide triphosphate hydrolases"/>
    <property type="match status" value="1"/>
</dbReference>
<dbReference type="PROSITE" id="PS50045">
    <property type="entry name" value="SIGMA54_INTERACT_4"/>
    <property type="match status" value="1"/>
</dbReference>
<evidence type="ECO:0000256" key="6">
    <source>
        <dbReference type="PROSITE-ProRule" id="PRU00169"/>
    </source>
</evidence>
<dbReference type="InterPro" id="IPR011006">
    <property type="entry name" value="CheY-like_superfamily"/>
</dbReference>
<dbReference type="GO" id="GO:0006355">
    <property type="term" value="P:regulation of DNA-templated transcription"/>
    <property type="evidence" value="ECO:0007669"/>
    <property type="project" value="InterPro"/>
</dbReference>
<keyword evidence="2" id="KW-0067">ATP-binding</keyword>
<dbReference type="SUPFAM" id="SSF52172">
    <property type="entry name" value="CheY-like"/>
    <property type="match status" value="1"/>
</dbReference>
<dbReference type="FunFam" id="3.40.50.300:FF:000006">
    <property type="entry name" value="DNA-binding transcriptional regulator NtrC"/>
    <property type="match status" value="1"/>
</dbReference>
<dbReference type="InterPro" id="IPR025943">
    <property type="entry name" value="Sigma_54_int_dom_ATP-bd_2"/>
</dbReference>